<gene>
    <name evidence="1" type="ORF">DFR34_1452</name>
</gene>
<dbReference type="SUPFAM" id="SSF51219">
    <property type="entry name" value="TRAP-like"/>
    <property type="match status" value="1"/>
</dbReference>
<dbReference type="Proteomes" id="UP000247555">
    <property type="component" value="Unassembled WGS sequence"/>
</dbReference>
<organism evidence="1 2">
    <name type="scientific">Rivihabitans pingtungensis</name>
    <dbReference type="NCBI Taxonomy" id="1054498"/>
    <lineage>
        <taxon>Bacteria</taxon>
        <taxon>Pseudomonadati</taxon>
        <taxon>Pseudomonadota</taxon>
        <taxon>Betaproteobacteria</taxon>
        <taxon>Neisseriales</taxon>
        <taxon>Aquaspirillaceae</taxon>
        <taxon>Rivihabitans</taxon>
    </lineage>
</organism>
<reference evidence="1 2" key="1">
    <citation type="submission" date="2018-05" db="EMBL/GenBank/DDBJ databases">
        <title>Genomic Encyclopedia of Type Strains, Phase IV (KMG-IV): sequencing the most valuable type-strain genomes for metagenomic binning, comparative biology and taxonomic classification.</title>
        <authorList>
            <person name="Goeker M."/>
        </authorList>
    </citation>
    <scope>NUCLEOTIDE SEQUENCE [LARGE SCALE GENOMIC DNA]</scope>
    <source>
        <strain evidence="1 2">DSM 29661</strain>
    </source>
</reference>
<proteinExistence type="predicted"/>
<evidence type="ECO:0000313" key="2">
    <source>
        <dbReference type="Proteomes" id="UP000247555"/>
    </source>
</evidence>
<dbReference type="NCBIfam" id="TIGR00266">
    <property type="entry name" value="TIGR00266 family protein"/>
    <property type="match status" value="1"/>
</dbReference>
<dbReference type="InterPro" id="IPR002838">
    <property type="entry name" value="AIM24"/>
</dbReference>
<sequence length="205" mass="22001">MVMMEDSLDLAGQIQGGIGQALMRRLANGESFFQQNIKAVRGDGDCLLSPQLPGAMEVLEVGRTQYNLADGAYVAASSDVEITAQMQSLGTALFAGSGGFFIGRTRGTGKVVVSGFGSLFTLQVTPDKEIVIDNGHVVAWDTQLNYRISASTNRSQGLLNNLMHSVTSGEGVVLRFSGRGRVIVCSRNRTNFIAWLIDQLPASRK</sequence>
<evidence type="ECO:0000313" key="1">
    <source>
        <dbReference type="EMBL" id="PXX73407.1"/>
    </source>
</evidence>
<dbReference type="InterPro" id="IPR036983">
    <property type="entry name" value="AIM24_sf"/>
</dbReference>
<dbReference type="EMBL" id="QJKI01000045">
    <property type="protein sequence ID" value="PXX73407.1"/>
    <property type="molecule type" value="Genomic_DNA"/>
</dbReference>
<dbReference type="Pfam" id="PF01987">
    <property type="entry name" value="AIM24"/>
    <property type="match status" value="1"/>
</dbReference>
<dbReference type="PANTHER" id="PTHR38074">
    <property type="entry name" value="ALTERED INHERITANCE OF MITOCHONDRIA PROTEIN 24, MITOCHONDRIAL"/>
    <property type="match status" value="1"/>
</dbReference>
<name>A0A318KG97_9NEIS</name>
<comment type="caution">
    <text evidence="1">The sequence shown here is derived from an EMBL/GenBank/DDBJ whole genome shotgun (WGS) entry which is preliminary data.</text>
</comment>
<dbReference type="AlphaFoldDB" id="A0A318KG97"/>
<dbReference type="InterPro" id="IPR016031">
    <property type="entry name" value="Trp_RNA-bd_attenuator-like_dom"/>
</dbReference>
<keyword evidence="2" id="KW-1185">Reference proteome</keyword>
<protein>
    <submittedName>
        <fullName evidence="1">Uncharacterized protein (TIGR00266 family)</fullName>
    </submittedName>
</protein>
<accession>A0A318KG97</accession>
<dbReference type="Gene3D" id="3.60.160.10">
    <property type="entry name" value="Mitochondrial biogenesis AIM24"/>
    <property type="match status" value="1"/>
</dbReference>
<dbReference type="PANTHER" id="PTHR38074:SF1">
    <property type="entry name" value="ALTERED INHERITANCE OF MITOCHONDRIA PROTEIN 24, MITOCHONDRIAL"/>
    <property type="match status" value="1"/>
</dbReference>